<dbReference type="InterPro" id="IPR044851">
    <property type="entry name" value="Wax_synthase"/>
</dbReference>
<dbReference type="Pfam" id="PF13813">
    <property type="entry name" value="MBOAT_2"/>
    <property type="match status" value="1"/>
</dbReference>
<protein>
    <recommendedName>
        <fullName evidence="9">Wax synthase domain-containing protein</fullName>
    </recommendedName>
</protein>
<reference evidence="10" key="1">
    <citation type="submission" date="2013-11" db="EMBL/GenBank/DDBJ databases">
        <title>Genome sequence of the fusiform rust pathogen reveals effectors for host alternation and coevolution with pine.</title>
        <authorList>
            <consortium name="DOE Joint Genome Institute"/>
            <person name="Smith K."/>
            <person name="Pendleton A."/>
            <person name="Kubisiak T."/>
            <person name="Anderson C."/>
            <person name="Salamov A."/>
            <person name="Aerts A."/>
            <person name="Riley R."/>
            <person name="Clum A."/>
            <person name="Lindquist E."/>
            <person name="Ence D."/>
            <person name="Campbell M."/>
            <person name="Kronenberg Z."/>
            <person name="Feau N."/>
            <person name="Dhillon B."/>
            <person name="Hamelin R."/>
            <person name="Burleigh J."/>
            <person name="Smith J."/>
            <person name="Yandell M."/>
            <person name="Nelson C."/>
            <person name="Grigoriev I."/>
            <person name="Davis J."/>
        </authorList>
    </citation>
    <scope>NUCLEOTIDE SEQUENCE</scope>
    <source>
        <strain evidence="10">G11</strain>
    </source>
</reference>
<comment type="pathway">
    <text evidence="2">Secondary metabolite biosynthesis.</text>
</comment>
<evidence type="ECO:0000256" key="3">
    <source>
        <dbReference type="ARBA" id="ARBA00007282"/>
    </source>
</evidence>
<evidence type="ECO:0000313" key="10">
    <source>
        <dbReference type="EMBL" id="KAG0142893.1"/>
    </source>
</evidence>
<feature type="transmembrane region" description="Helical" evidence="8">
    <location>
        <begin position="304"/>
        <end position="323"/>
    </location>
</feature>
<dbReference type="InterPro" id="IPR032805">
    <property type="entry name" value="Wax_synthase_dom"/>
</dbReference>
<dbReference type="AlphaFoldDB" id="A0A9P6NF63"/>
<comment type="caution">
    <text evidence="10">The sequence shown here is derived from an EMBL/GenBank/DDBJ whole genome shotgun (WGS) entry which is preliminary data.</text>
</comment>
<evidence type="ECO:0000256" key="7">
    <source>
        <dbReference type="ARBA" id="ARBA00023136"/>
    </source>
</evidence>
<sequence>MPINFFWSLTFPFRPSSKSNPPASFLDLLSAPFALYGAIKSLEWGFSRESYYTRPLQVIDGIKKWQKASDDLHKKAQEESCSFFQLITWTLLQLSSARGLQFTWGPAMAANTQSTYSLLWRVFRVNIPLTCVSAFIVFSRDSHAGTPESALLSLGFPKFPGLALLSETIYTACFGIWAACSLDIRYTLITLGVTLIHKLATLFKCRQEILELFDPIYYPPMFNSPHKSPSLSHLWGRGWHTALQRIFLVAGGKPMIWITKKIGASTKTQRLAGLLGTFAASGAVHEYISFVWTQGREMSHSHSAFFVLSSMFYFTIQAFGMILEPYLVPLIPKKLGGGRLWMWAFGLLTAYPFRKQYMNASQIHTFFLPLSEWSWLYILSPLKD</sequence>
<evidence type="ECO:0000256" key="6">
    <source>
        <dbReference type="ARBA" id="ARBA00022989"/>
    </source>
</evidence>
<evidence type="ECO:0000256" key="1">
    <source>
        <dbReference type="ARBA" id="ARBA00004141"/>
    </source>
</evidence>
<keyword evidence="11" id="KW-1185">Reference proteome</keyword>
<dbReference type="EMBL" id="MU167334">
    <property type="protein sequence ID" value="KAG0142893.1"/>
    <property type="molecule type" value="Genomic_DNA"/>
</dbReference>
<evidence type="ECO:0000256" key="4">
    <source>
        <dbReference type="ARBA" id="ARBA00022679"/>
    </source>
</evidence>
<accession>A0A9P6NF63</accession>
<keyword evidence="5 8" id="KW-0812">Transmembrane</keyword>
<evidence type="ECO:0000256" key="8">
    <source>
        <dbReference type="SAM" id="Phobius"/>
    </source>
</evidence>
<dbReference type="OrthoDB" id="1077582at2759"/>
<dbReference type="GO" id="GO:0016020">
    <property type="term" value="C:membrane"/>
    <property type="evidence" value="ECO:0007669"/>
    <property type="project" value="UniProtKB-SubCell"/>
</dbReference>
<evidence type="ECO:0000256" key="5">
    <source>
        <dbReference type="ARBA" id="ARBA00022692"/>
    </source>
</evidence>
<feature type="domain" description="Wax synthase" evidence="9">
    <location>
        <begin position="218"/>
        <end position="308"/>
    </location>
</feature>
<evidence type="ECO:0000313" key="11">
    <source>
        <dbReference type="Proteomes" id="UP000886653"/>
    </source>
</evidence>
<dbReference type="GO" id="GO:0008374">
    <property type="term" value="F:O-acyltransferase activity"/>
    <property type="evidence" value="ECO:0007669"/>
    <property type="project" value="InterPro"/>
</dbReference>
<dbReference type="GO" id="GO:0006629">
    <property type="term" value="P:lipid metabolic process"/>
    <property type="evidence" value="ECO:0007669"/>
    <property type="project" value="InterPro"/>
</dbReference>
<organism evidence="10 11">
    <name type="scientific">Cronartium quercuum f. sp. fusiforme G11</name>
    <dbReference type="NCBI Taxonomy" id="708437"/>
    <lineage>
        <taxon>Eukaryota</taxon>
        <taxon>Fungi</taxon>
        <taxon>Dikarya</taxon>
        <taxon>Basidiomycota</taxon>
        <taxon>Pucciniomycotina</taxon>
        <taxon>Pucciniomycetes</taxon>
        <taxon>Pucciniales</taxon>
        <taxon>Coleosporiaceae</taxon>
        <taxon>Cronartium</taxon>
    </lineage>
</organism>
<keyword evidence="4" id="KW-0808">Transferase</keyword>
<gene>
    <name evidence="10" type="ORF">CROQUDRAFT_49585</name>
</gene>
<comment type="similarity">
    <text evidence="3">Belongs to the wax synthase family.</text>
</comment>
<evidence type="ECO:0000259" key="9">
    <source>
        <dbReference type="Pfam" id="PF13813"/>
    </source>
</evidence>
<evidence type="ECO:0000256" key="2">
    <source>
        <dbReference type="ARBA" id="ARBA00005179"/>
    </source>
</evidence>
<proteinExistence type="inferred from homology"/>
<feature type="transmembrane region" description="Helical" evidence="8">
    <location>
        <begin position="271"/>
        <end position="292"/>
    </location>
</feature>
<name>A0A9P6NF63_9BASI</name>
<dbReference type="PANTHER" id="PTHR31595">
    <property type="entry name" value="LONG-CHAIN-ALCOHOL O-FATTY-ACYLTRANSFERASE 3-RELATED"/>
    <property type="match status" value="1"/>
</dbReference>
<keyword evidence="7 8" id="KW-0472">Membrane</keyword>
<dbReference type="Proteomes" id="UP000886653">
    <property type="component" value="Unassembled WGS sequence"/>
</dbReference>
<comment type="subcellular location">
    <subcellularLocation>
        <location evidence="1">Membrane</location>
        <topology evidence="1">Multi-pass membrane protein</topology>
    </subcellularLocation>
</comment>
<keyword evidence="6 8" id="KW-1133">Transmembrane helix</keyword>
<dbReference type="PANTHER" id="PTHR31595:SF57">
    <property type="entry name" value="OS04G0481900 PROTEIN"/>
    <property type="match status" value="1"/>
</dbReference>